<evidence type="ECO:0000313" key="2">
    <source>
        <dbReference type="EMBL" id="CAA9358402.1"/>
    </source>
</evidence>
<protein>
    <submittedName>
        <fullName evidence="2">Uncharacterized protein</fullName>
    </submittedName>
</protein>
<feature type="compositionally biased region" description="Basic residues" evidence="1">
    <location>
        <begin position="30"/>
        <end position="40"/>
    </location>
</feature>
<name>A0A6J4MLD0_9BACT</name>
<accession>A0A6J4MLD0</accession>
<feature type="compositionally biased region" description="Basic and acidic residues" evidence="1">
    <location>
        <begin position="73"/>
        <end position="87"/>
    </location>
</feature>
<feature type="non-terminal residue" evidence="2">
    <location>
        <position position="87"/>
    </location>
</feature>
<feature type="region of interest" description="Disordered" evidence="1">
    <location>
        <begin position="19"/>
        <end position="87"/>
    </location>
</feature>
<reference evidence="2" key="1">
    <citation type="submission" date="2020-02" db="EMBL/GenBank/DDBJ databases">
        <authorList>
            <person name="Meier V. D."/>
        </authorList>
    </citation>
    <scope>NUCLEOTIDE SEQUENCE</scope>
    <source>
        <strain evidence="2">AVDCRST_MAG11</strain>
    </source>
</reference>
<gene>
    <name evidence="2" type="ORF">AVDCRST_MAG11-3954</name>
</gene>
<dbReference type="EMBL" id="CADCTU010000841">
    <property type="protein sequence ID" value="CAA9358402.1"/>
    <property type="molecule type" value="Genomic_DNA"/>
</dbReference>
<dbReference type="AlphaFoldDB" id="A0A6J4MLD0"/>
<feature type="non-terminal residue" evidence="2">
    <location>
        <position position="1"/>
    </location>
</feature>
<organism evidence="2">
    <name type="scientific">uncultured Gemmatimonadaceae bacterium</name>
    <dbReference type="NCBI Taxonomy" id="246130"/>
    <lineage>
        <taxon>Bacteria</taxon>
        <taxon>Pseudomonadati</taxon>
        <taxon>Gemmatimonadota</taxon>
        <taxon>Gemmatimonadia</taxon>
        <taxon>Gemmatimonadales</taxon>
        <taxon>Gemmatimonadaceae</taxon>
        <taxon>environmental samples</taxon>
    </lineage>
</organism>
<evidence type="ECO:0000256" key="1">
    <source>
        <dbReference type="SAM" id="MobiDB-lite"/>
    </source>
</evidence>
<proteinExistence type="predicted"/>
<sequence length="87" mass="9468">APYQSRAARRGVALRGVALRMRRGAGAGRSPRRRRSHRRGAGGADATRGVQPARPGRVRRHLHPGRPGLRLPRPADVHGRGRAPDHV</sequence>